<protein>
    <submittedName>
        <fullName evidence="1">Uncharacterized protein</fullName>
    </submittedName>
</protein>
<dbReference type="EMBL" id="MU251433">
    <property type="protein sequence ID" value="KAG9235405.1"/>
    <property type="molecule type" value="Genomic_DNA"/>
</dbReference>
<organism evidence="1 2">
    <name type="scientific">Amylocarpus encephaloides</name>
    <dbReference type="NCBI Taxonomy" id="45428"/>
    <lineage>
        <taxon>Eukaryota</taxon>
        <taxon>Fungi</taxon>
        <taxon>Dikarya</taxon>
        <taxon>Ascomycota</taxon>
        <taxon>Pezizomycotina</taxon>
        <taxon>Leotiomycetes</taxon>
        <taxon>Helotiales</taxon>
        <taxon>Helotiales incertae sedis</taxon>
        <taxon>Amylocarpus</taxon>
    </lineage>
</organism>
<dbReference type="Proteomes" id="UP000824998">
    <property type="component" value="Unassembled WGS sequence"/>
</dbReference>
<proteinExistence type="predicted"/>
<gene>
    <name evidence="1" type="ORF">BJ875DRAFT_529139</name>
</gene>
<keyword evidence="2" id="KW-1185">Reference proteome</keyword>
<dbReference type="AlphaFoldDB" id="A0A9P7YKV5"/>
<accession>A0A9P7YKV5</accession>
<evidence type="ECO:0000313" key="1">
    <source>
        <dbReference type="EMBL" id="KAG9235405.1"/>
    </source>
</evidence>
<reference evidence="1" key="1">
    <citation type="journal article" date="2021" name="IMA Fungus">
        <title>Genomic characterization of three marine fungi, including Emericellopsis atlantica sp. nov. with signatures of a generalist lifestyle and marine biomass degradation.</title>
        <authorList>
            <person name="Hagestad O.C."/>
            <person name="Hou L."/>
            <person name="Andersen J.H."/>
            <person name="Hansen E.H."/>
            <person name="Altermark B."/>
            <person name="Li C."/>
            <person name="Kuhnert E."/>
            <person name="Cox R.J."/>
            <person name="Crous P.W."/>
            <person name="Spatafora J.W."/>
            <person name="Lail K."/>
            <person name="Amirebrahimi M."/>
            <person name="Lipzen A."/>
            <person name="Pangilinan J."/>
            <person name="Andreopoulos W."/>
            <person name="Hayes R.D."/>
            <person name="Ng V."/>
            <person name="Grigoriev I.V."/>
            <person name="Jackson S.A."/>
            <person name="Sutton T.D.S."/>
            <person name="Dobson A.D.W."/>
            <person name="Rama T."/>
        </authorList>
    </citation>
    <scope>NUCLEOTIDE SEQUENCE</scope>
    <source>
        <strain evidence="1">TRa018bII</strain>
    </source>
</reference>
<comment type="caution">
    <text evidence="1">The sequence shown here is derived from an EMBL/GenBank/DDBJ whole genome shotgun (WGS) entry which is preliminary data.</text>
</comment>
<evidence type="ECO:0000313" key="2">
    <source>
        <dbReference type="Proteomes" id="UP000824998"/>
    </source>
</evidence>
<sequence>MPAPSQVHCLHLLFLFESDPIRCIAIRYSAIANHCPQLTGHLSIDRSSTTSIVIQTRAISPKELGSDLPMALFLEFCGVGYLDLGTIGHLATCATNPYIDLVEAYTLALLYHCSALQNEISGAVSAINSLRGPPTRQELYEICSNQFVLEDWRLQRWVEEVIYRGNLARLRRDILGWGLHI</sequence>
<name>A0A9P7YKV5_9HELO</name>